<keyword evidence="4 10" id="KW-1133">Transmembrane helix</keyword>
<dbReference type="PRINTS" id="PR00237">
    <property type="entry name" value="GPCRRHODOPSN"/>
</dbReference>
<protein>
    <submittedName>
        <fullName evidence="12">G protein-coupled receptor 62</fullName>
    </submittedName>
</protein>
<sequence length="416" mass="45912">MASQTGSNTTDSLELLPVPKHSIAQEVMGLFCMILLTFTALVANIMVMVIILKTPLFRKFIFVCHLCVVNLLSAIFLMPLGIISSSSCFNWVIYSIAECKAVIFLNICFISASILTISIISVERYYYIVHPLRYEVKMTIRLAVAGVIFIWVKSVLITVLALVVWPHGNGATSASRCTVYWSPGAHKKIFVILFSITCFILPTIIILTVYSSIYRVARTASLQQAPLPAQAVAPRQRCDSISSQVTILTARILMLPRLIPDRLLGSNKAILTLILIVGQFFCCWLPFFAFHLHSSVIVDAVGGGHGEMVVTWIAYSSFAINPFFYGLLFRKTSCSSSREQLAHWRCTPAASAPAPGTGWTRPQWASPPQVKFPKRPAEKEALSHYAGPEISQGPTRPAWIQSLGFGGVFVQVLPLL</sequence>
<reference evidence="12" key="1">
    <citation type="submission" date="2025-08" db="UniProtKB">
        <authorList>
            <consortium name="Ensembl"/>
        </authorList>
    </citation>
    <scope>IDENTIFICATION</scope>
</reference>
<dbReference type="PROSITE" id="PS00237">
    <property type="entry name" value="G_PROTEIN_RECEP_F1_1"/>
    <property type="match status" value="1"/>
</dbReference>
<dbReference type="InterPro" id="IPR017452">
    <property type="entry name" value="GPCR_Rhodpsn_7TM"/>
</dbReference>
<feature type="transmembrane region" description="Helical" evidence="10">
    <location>
        <begin position="60"/>
        <end position="83"/>
    </location>
</feature>
<dbReference type="GO" id="GO:0005886">
    <property type="term" value="C:plasma membrane"/>
    <property type="evidence" value="ECO:0007669"/>
    <property type="project" value="UniProtKB-SubCell"/>
</dbReference>
<evidence type="ECO:0000256" key="6">
    <source>
        <dbReference type="ARBA" id="ARBA00023136"/>
    </source>
</evidence>
<keyword evidence="7 9" id="KW-0675">Receptor</keyword>
<keyword evidence="3 9" id="KW-0812">Transmembrane</keyword>
<keyword evidence="5 9" id="KW-0297">G-protein coupled receptor</keyword>
<evidence type="ECO:0000313" key="12">
    <source>
        <dbReference type="Ensembl" id="ENSZLMP00000003557.1"/>
    </source>
</evidence>
<feature type="transmembrane region" description="Helical" evidence="10">
    <location>
        <begin position="189"/>
        <end position="210"/>
    </location>
</feature>
<dbReference type="Ensembl" id="ENSZLMT00000003680.1">
    <property type="protein sequence ID" value="ENSZLMP00000003557.1"/>
    <property type="gene ID" value="ENSZLMG00000002577.1"/>
</dbReference>
<feature type="transmembrane region" description="Helical" evidence="10">
    <location>
        <begin position="103"/>
        <end position="122"/>
    </location>
</feature>
<accession>A0A8D2NSY5</accession>
<evidence type="ECO:0000256" key="7">
    <source>
        <dbReference type="ARBA" id="ARBA00023170"/>
    </source>
</evidence>
<name>A0A8D2NSY5_ZOSLA</name>
<dbReference type="GO" id="GO:0005768">
    <property type="term" value="C:endosome"/>
    <property type="evidence" value="ECO:0007669"/>
    <property type="project" value="TreeGrafter"/>
</dbReference>
<organism evidence="12 13">
    <name type="scientific">Zosterops lateralis melanops</name>
    <dbReference type="NCBI Taxonomy" id="1220523"/>
    <lineage>
        <taxon>Eukaryota</taxon>
        <taxon>Metazoa</taxon>
        <taxon>Chordata</taxon>
        <taxon>Craniata</taxon>
        <taxon>Vertebrata</taxon>
        <taxon>Euteleostomi</taxon>
        <taxon>Archelosauria</taxon>
        <taxon>Archosauria</taxon>
        <taxon>Dinosauria</taxon>
        <taxon>Saurischia</taxon>
        <taxon>Theropoda</taxon>
        <taxon>Coelurosauria</taxon>
        <taxon>Aves</taxon>
        <taxon>Neognathae</taxon>
        <taxon>Neoaves</taxon>
        <taxon>Telluraves</taxon>
        <taxon>Australaves</taxon>
        <taxon>Passeriformes</taxon>
        <taxon>Sylvioidea</taxon>
        <taxon>Zosteropidae</taxon>
        <taxon>Zosterops</taxon>
    </lineage>
</organism>
<dbReference type="GO" id="GO:0043235">
    <property type="term" value="C:receptor complex"/>
    <property type="evidence" value="ECO:0007669"/>
    <property type="project" value="TreeGrafter"/>
</dbReference>
<comment type="similarity">
    <text evidence="9">Belongs to the G-protein coupled receptor 1 family.</text>
</comment>
<feature type="transmembrane region" description="Helical" evidence="10">
    <location>
        <begin position="309"/>
        <end position="328"/>
    </location>
</feature>
<evidence type="ECO:0000256" key="9">
    <source>
        <dbReference type="RuleBase" id="RU000688"/>
    </source>
</evidence>
<dbReference type="Pfam" id="PF00001">
    <property type="entry name" value="7tm_1"/>
    <property type="match status" value="1"/>
</dbReference>
<feature type="transmembrane region" description="Helical" evidence="10">
    <location>
        <begin position="142"/>
        <end position="165"/>
    </location>
</feature>
<keyword evidence="13" id="KW-1185">Reference proteome</keyword>
<comment type="subcellular location">
    <subcellularLocation>
        <location evidence="1">Cell membrane</location>
        <topology evidence="1">Multi-pass membrane protein</topology>
    </subcellularLocation>
</comment>
<evidence type="ECO:0000256" key="1">
    <source>
        <dbReference type="ARBA" id="ARBA00004651"/>
    </source>
</evidence>
<dbReference type="CDD" id="cd15220">
    <property type="entry name" value="7tmA_GPR61_GPR62-like"/>
    <property type="match status" value="1"/>
</dbReference>
<evidence type="ECO:0000256" key="5">
    <source>
        <dbReference type="ARBA" id="ARBA00023040"/>
    </source>
</evidence>
<keyword evidence="8 9" id="KW-0807">Transducer</keyword>
<dbReference type="Gene3D" id="1.20.1070.10">
    <property type="entry name" value="Rhodopsin 7-helix transmembrane proteins"/>
    <property type="match status" value="1"/>
</dbReference>
<dbReference type="PANTHER" id="PTHR22752:SF11">
    <property type="entry name" value="G-PROTEIN COUPLED RECEPTOR 62"/>
    <property type="match status" value="1"/>
</dbReference>
<evidence type="ECO:0000256" key="2">
    <source>
        <dbReference type="ARBA" id="ARBA00022475"/>
    </source>
</evidence>
<evidence type="ECO:0000256" key="4">
    <source>
        <dbReference type="ARBA" id="ARBA00022989"/>
    </source>
</evidence>
<evidence type="ECO:0000313" key="13">
    <source>
        <dbReference type="Proteomes" id="UP000694401"/>
    </source>
</evidence>
<evidence type="ECO:0000256" key="8">
    <source>
        <dbReference type="ARBA" id="ARBA00023224"/>
    </source>
</evidence>
<feature type="transmembrane region" description="Helical" evidence="10">
    <location>
        <begin position="269"/>
        <end position="289"/>
    </location>
</feature>
<dbReference type="Proteomes" id="UP000694401">
    <property type="component" value="Unassembled WGS sequence"/>
</dbReference>
<evidence type="ECO:0000256" key="10">
    <source>
        <dbReference type="SAM" id="Phobius"/>
    </source>
</evidence>
<evidence type="ECO:0000256" key="3">
    <source>
        <dbReference type="ARBA" id="ARBA00022692"/>
    </source>
</evidence>
<dbReference type="SUPFAM" id="SSF81321">
    <property type="entry name" value="Family A G protein-coupled receptor-like"/>
    <property type="match status" value="1"/>
</dbReference>
<evidence type="ECO:0000259" key="11">
    <source>
        <dbReference type="PROSITE" id="PS50262"/>
    </source>
</evidence>
<keyword evidence="2" id="KW-1003">Cell membrane</keyword>
<reference evidence="12" key="2">
    <citation type="submission" date="2025-09" db="UniProtKB">
        <authorList>
            <consortium name="Ensembl"/>
        </authorList>
    </citation>
    <scope>IDENTIFICATION</scope>
</reference>
<dbReference type="PROSITE" id="PS50262">
    <property type="entry name" value="G_PROTEIN_RECEP_F1_2"/>
    <property type="match status" value="1"/>
</dbReference>
<feature type="transmembrane region" description="Helical" evidence="10">
    <location>
        <begin position="27"/>
        <end position="51"/>
    </location>
</feature>
<dbReference type="GO" id="GO:0004930">
    <property type="term" value="F:G protein-coupled receptor activity"/>
    <property type="evidence" value="ECO:0007669"/>
    <property type="project" value="UniProtKB-KW"/>
</dbReference>
<dbReference type="PANTHER" id="PTHR22752">
    <property type="entry name" value="G PROTEIN-COUPLED RECEPTOR"/>
    <property type="match status" value="1"/>
</dbReference>
<keyword evidence="6 10" id="KW-0472">Membrane</keyword>
<dbReference type="InterPro" id="IPR000276">
    <property type="entry name" value="GPCR_Rhodpsn"/>
</dbReference>
<proteinExistence type="inferred from homology"/>
<feature type="domain" description="G-protein coupled receptors family 1 profile" evidence="11">
    <location>
        <begin position="43"/>
        <end position="325"/>
    </location>
</feature>
<dbReference type="AlphaFoldDB" id="A0A8D2NSY5"/>